<feature type="compositionally biased region" description="Basic and acidic residues" evidence="1">
    <location>
        <begin position="125"/>
        <end position="135"/>
    </location>
</feature>
<comment type="caution">
    <text evidence="2">The sequence shown here is derived from an EMBL/GenBank/DDBJ whole genome shotgun (WGS) entry which is preliminary data.</text>
</comment>
<dbReference type="OrthoDB" id="2283363at2759"/>
<protein>
    <submittedName>
        <fullName evidence="2">Uncharacterized protein</fullName>
    </submittedName>
</protein>
<keyword evidence="3" id="KW-1185">Reference proteome</keyword>
<sequence length="177" mass="20688">MNHQNHYHRFSFISCETDDSESLATPLDVSPCIPLATFPIITVVPIEPLLDRSHMPVIAGNRRYHDHSEVQTDRHLTQSSTVATLQSSHSNNSNNNHQTRSRNFWPRLKQMVRLNNNNNKKPKKEQHDQEQKDDLSNQLSALQISPKPTTNNNNMEDNKRRRWFDKKQMKKTRIQPS</sequence>
<evidence type="ECO:0000313" key="3">
    <source>
        <dbReference type="Proteomes" id="UP000646827"/>
    </source>
</evidence>
<feature type="compositionally biased region" description="Polar residues" evidence="1">
    <location>
        <begin position="136"/>
        <end position="155"/>
    </location>
</feature>
<evidence type="ECO:0000256" key="1">
    <source>
        <dbReference type="SAM" id="MobiDB-lite"/>
    </source>
</evidence>
<feature type="compositionally biased region" description="Basic residues" evidence="1">
    <location>
        <begin position="160"/>
        <end position="177"/>
    </location>
</feature>
<dbReference type="AlphaFoldDB" id="A0A8H7VG51"/>
<feature type="region of interest" description="Disordered" evidence="1">
    <location>
        <begin position="117"/>
        <end position="177"/>
    </location>
</feature>
<organism evidence="2 3">
    <name type="scientific">Circinella minor</name>
    <dbReference type="NCBI Taxonomy" id="1195481"/>
    <lineage>
        <taxon>Eukaryota</taxon>
        <taxon>Fungi</taxon>
        <taxon>Fungi incertae sedis</taxon>
        <taxon>Mucoromycota</taxon>
        <taxon>Mucoromycotina</taxon>
        <taxon>Mucoromycetes</taxon>
        <taxon>Mucorales</taxon>
        <taxon>Lichtheimiaceae</taxon>
        <taxon>Circinella</taxon>
    </lineage>
</organism>
<reference evidence="2 3" key="1">
    <citation type="submission" date="2020-12" db="EMBL/GenBank/DDBJ databases">
        <title>Metabolic potential, ecology and presence of endohyphal bacteria is reflected in genomic diversity of Mucoromycotina.</title>
        <authorList>
            <person name="Muszewska A."/>
            <person name="Okrasinska A."/>
            <person name="Steczkiewicz K."/>
            <person name="Drgas O."/>
            <person name="Orlowska M."/>
            <person name="Perlinska-Lenart U."/>
            <person name="Aleksandrzak-Piekarczyk T."/>
            <person name="Szatraj K."/>
            <person name="Zielenkiewicz U."/>
            <person name="Pilsyk S."/>
            <person name="Malc E."/>
            <person name="Mieczkowski P."/>
            <person name="Kruszewska J.S."/>
            <person name="Biernat P."/>
            <person name="Pawlowska J."/>
        </authorList>
    </citation>
    <scope>NUCLEOTIDE SEQUENCE [LARGE SCALE GENOMIC DNA]</scope>
    <source>
        <strain evidence="2 3">CBS 142.35</strain>
    </source>
</reference>
<proteinExistence type="predicted"/>
<dbReference type="Proteomes" id="UP000646827">
    <property type="component" value="Unassembled WGS sequence"/>
</dbReference>
<evidence type="ECO:0000313" key="2">
    <source>
        <dbReference type="EMBL" id="KAG2221751.1"/>
    </source>
</evidence>
<accession>A0A8H7VG51</accession>
<name>A0A8H7VG51_9FUNG</name>
<gene>
    <name evidence="2" type="ORF">INT45_007157</name>
</gene>
<dbReference type="EMBL" id="JAEPRB010000101">
    <property type="protein sequence ID" value="KAG2221751.1"/>
    <property type="molecule type" value="Genomic_DNA"/>
</dbReference>
<feature type="compositionally biased region" description="Low complexity" evidence="1">
    <location>
        <begin position="86"/>
        <end position="103"/>
    </location>
</feature>
<feature type="compositionally biased region" description="Basic and acidic residues" evidence="1">
    <location>
        <begin position="66"/>
        <end position="76"/>
    </location>
</feature>
<feature type="region of interest" description="Disordered" evidence="1">
    <location>
        <begin position="66"/>
        <end position="105"/>
    </location>
</feature>